<dbReference type="EMBL" id="CAJVPY010008835">
    <property type="protein sequence ID" value="CAG8701258.1"/>
    <property type="molecule type" value="Genomic_DNA"/>
</dbReference>
<reference evidence="1" key="1">
    <citation type="submission" date="2021-06" db="EMBL/GenBank/DDBJ databases">
        <authorList>
            <person name="Kallberg Y."/>
            <person name="Tangrot J."/>
            <person name="Rosling A."/>
        </authorList>
    </citation>
    <scope>NUCLEOTIDE SEQUENCE</scope>
    <source>
        <strain evidence="1">MA453B</strain>
    </source>
</reference>
<evidence type="ECO:0000313" key="1">
    <source>
        <dbReference type="EMBL" id="CAG8701258.1"/>
    </source>
</evidence>
<sequence length="131" mass="14878">NPNDLKIEYIESNSSSPKQSTSYNNSITVIANSLDEVNLIKKHIAKLKLRKIKVVCGHNYELTTGTRNLKAYLHQVHRILPPEGNNKNIQLTNIVSNQPSLHDFINKKTPLPSSKQEKIINRILAWVVDDL</sequence>
<proteinExistence type="predicted"/>
<protein>
    <submittedName>
        <fullName evidence="1">27045_t:CDS:1</fullName>
    </submittedName>
</protein>
<organism evidence="1 2">
    <name type="scientific">Dentiscutata erythropus</name>
    <dbReference type="NCBI Taxonomy" id="1348616"/>
    <lineage>
        <taxon>Eukaryota</taxon>
        <taxon>Fungi</taxon>
        <taxon>Fungi incertae sedis</taxon>
        <taxon>Mucoromycota</taxon>
        <taxon>Glomeromycotina</taxon>
        <taxon>Glomeromycetes</taxon>
        <taxon>Diversisporales</taxon>
        <taxon>Gigasporaceae</taxon>
        <taxon>Dentiscutata</taxon>
    </lineage>
</organism>
<name>A0A9N9N497_9GLOM</name>
<keyword evidence="2" id="KW-1185">Reference proteome</keyword>
<dbReference type="Proteomes" id="UP000789405">
    <property type="component" value="Unassembled WGS sequence"/>
</dbReference>
<dbReference type="AlphaFoldDB" id="A0A9N9N497"/>
<accession>A0A9N9N497</accession>
<comment type="caution">
    <text evidence="1">The sequence shown here is derived from an EMBL/GenBank/DDBJ whole genome shotgun (WGS) entry which is preliminary data.</text>
</comment>
<evidence type="ECO:0000313" key="2">
    <source>
        <dbReference type="Proteomes" id="UP000789405"/>
    </source>
</evidence>
<gene>
    <name evidence="1" type="ORF">DERYTH_LOCUS13002</name>
</gene>
<feature type="non-terminal residue" evidence="1">
    <location>
        <position position="131"/>
    </location>
</feature>